<dbReference type="Gramene" id="TVU50634">
    <property type="protein sequence ID" value="TVU50634"/>
    <property type="gene ID" value="EJB05_02012"/>
</dbReference>
<evidence type="ECO:0000256" key="1">
    <source>
        <dbReference type="SAM" id="MobiDB-lite"/>
    </source>
</evidence>
<reference evidence="2 3" key="1">
    <citation type="journal article" date="2019" name="Sci. Rep.">
        <title>A high-quality genome of Eragrostis curvula grass provides insights into Poaceae evolution and supports new strategies to enhance forage quality.</title>
        <authorList>
            <person name="Carballo J."/>
            <person name="Santos B.A.C.M."/>
            <person name="Zappacosta D."/>
            <person name="Garbus I."/>
            <person name="Selva J.P."/>
            <person name="Gallo C.A."/>
            <person name="Diaz A."/>
            <person name="Albertini E."/>
            <person name="Caccamo M."/>
            <person name="Echenique V."/>
        </authorList>
    </citation>
    <scope>NUCLEOTIDE SEQUENCE [LARGE SCALE GENOMIC DNA]</scope>
    <source>
        <strain evidence="3">cv. Victoria</strain>
        <tissue evidence="2">Leaf</tissue>
    </source>
</reference>
<dbReference type="EMBL" id="RWGY01000002">
    <property type="protein sequence ID" value="TVU50634.1"/>
    <property type="molecule type" value="Genomic_DNA"/>
</dbReference>
<evidence type="ECO:0000313" key="3">
    <source>
        <dbReference type="Proteomes" id="UP000324897"/>
    </source>
</evidence>
<name>A0A5J9WTQ0_9POAL</name>
<protein>
    <submittedName>
        <fullName evidence="2">Uncharacterized protein</fullName>
    </submittedName>
</protein>
<feature type="non-terminal residue" evidence="2">
    <location>
        <position position="1"/>
    </location>
</feature>
<keyword evidence="3" id="KW-1185">Reference proteome</keyword>
<dbReference type="Proteomes" id="UP000324897">
    <property type="component" value="Chromosome 6"/>
</dbReference>
<proteinExistence type="predicted"/>
<feature type="compositionally biased region" description="Low complexity" evidence="1">
    <location>
        <begin position="59"/>
        <end position="76"/>
    </location>
</feature>
<organism evidence="2 3">
    <name type="scientific">Eragrostis curvula</name>
    <name type="common">weeping love grass</name>
    <dbReference type="NCBI Taxonomy" id="38414"/>
    <lineage>
        <taxon>Eukaryota</taxon>
        <taxon>Viridiplantae</taxon>
        <taxon>Streptophyta</taxon>
        <taxon>Embryophyta</taxon>
        <taxon>Tracheophyta</taxon>
        <taxon>Spermatophyta</taxon>
        <taxon>Magnoliopsida</taxon>
        <taxon>Liliopsida</taxon>
        <taxon>Poales</taxon>
        <taxon>Poaceae</taxon>
        <taxon>PACMAD clade</taxon>
        <taxon>Chloridoideae</taxon>
        <taxon>Eragrostideae</taxon>
        <taxon>Eragrostidinae</taxon>
        <taxon>Eragrostis</taxon>
    </lineage>
</organism>
<gene>
    <name evidence="2" type="ORF">EJB05_02012</name>
</gene>
<feature type="region of interest" description="Disordered" evidence="1">
    <location>
        <begin position="20"/>
        <end position="84"/>
    </location>
</feature>
<accession>A0A5J9WTQ0</accession>
<evidence type="ECO:0000313" key="2">
    <source>
        <dbReference type="EMBL" id="TVU50634.1"/>
    </source>
</evidence>
<dbReference type="AlphaFoldDB" id="A0A5J9WTQ0"/>
<feature type="compositionally biased region" description="Pro residues" evidence="1">
    <location>
        <begin position="47"/>
        <end position="58"/>
    </location>
</feature>
<sequence length="133" mass="14446">MDLRPRRNHAAARLVRVHFLDADATDDSEDEQRRPARRRRRCTSTDAPPPPPPLPVPSPEADSSSASPPSPESSVVDADEEVTGMWFQEEEPLELMEFGLSAEGGLWGPAPPACEFGDLGDLDDLFSPGLLAV</sequence>
<comment type="caution">
    <text evidence="2">The sequence shown here is derived from an EMBL/GenBank/DDBJ whole genome shotgun (WGS) entry which is preliminary data.</text>
</comment>